<keyword evidence="1" id="KW-1133">Transmembrane helix</keyword>
<dbReference type="InterPro" id="IPR002123">
    <property type="entry name" value="Plipid/glycerol_acylTrfase"/>
</dbReference>
<protein>
    <recommendedName>
        <fullName evidence="2">Phospholipid/glycerol acyltransferase domain-containing protein</fullName>
    </recommendedName>
</protein>
<dbReference type="GO" id="GO:0016746">
    <property type="term" value="F:acyltransferase activity"/>
    <property type="evidence" value="ECO:0007669"/>
    <property type="project" value="InterPro"/>
</dbReference>
<reference evidence="3" key="1">
    <citation type="journal article" date="2024" name="Gigascience">
        <title>Chromosome-level genome of the poultry shaft louse Menopon gallinae provides insight into the host-switching and adaptive evolution of parasitic lice.</title>
        <authorList>
            <person name="Xu Y."/>
            <person name="Ma L."/>
            <person name="Liu S."/>
            <person name="Liang Y."/>
            <person name="Liu Q."/>
            <person name="He Z."/>
            <person name="Tian L."/>
            <person name="Duan Y."/>
            <person name="Cai W."/>
            <person name="Li H."/>
            <person name="Song F."/>
        </authorList>
    </citation>
    <scope>NUCLEOTIDE SEQUENCE</scope>
    <source>
        <strain evidence="3">Cailab_2023a</strain>
    </source>
</reference>
<feature type="transmembrane region" description="Helical" evidence="1">
    <location>
        <begin position="12"/>
        <end position="37"/>
    </location>
</feature>
<dbReference type="PANTHER" id="PTHR10983">
    <property type="entry name" value="1-ACYLGLYCEROL-3-PHOSPHATE ACYLTRANSFERASE-RELATED"/>
    <property type="match status" value="1"/>
</dbReference>
<feature type="transmembrane region" description="Helical" evidence="1">
    <location>
        <begin position="43"/>
        <end position="64"/>
    </location>
</feature>
<dbReference type="CDD" id="cd07990">
    <property type="entry name" value="LPLAT_LCLAT1-like"/>
    <property type="match status" value="1"/>
</dbReference>
<evidence type="ECO:0000259" key="2">
    <source>
        <dbReference type="SMART" id="SM00563"/>
    </source>
</evidence>
<dbReference type="PANTHER" id="PTHR10983:SF16">
    <property type="entry name" value="LYSOCARDIOLIPIN ACYLTRANSFERASE 1"/>
    <property type="match status" value="1"/>
</dbReference>
<dbReference type="SUPFAM" id="SSF69593">
    <property type="entry name" value="Glycerol-3-phosphate (1)-acyltransferase"/>
    <property type="match status" value="1"/>
</dbReference>
<gene>
    <name evidence="3" type="ORF">PYX00_010904</name>
</gene>
<sequence length="1131" mass="128523">MKRLLKFFYRVFLLLLVVHYMSIAVTVPLIMCIVHIFSPRLAILTGSFFAYWVWSIFSCIFRMTASISFPNELKPFENYLVISNHIGSFDFMIMNELAIPMGMLSNLKYLVKDTAIYIPVFGIGMKMTGFLYLKRNIEKDKKRITEYCSFMRRINIPLWLIVYPEGTRFTEEKRAKSQEFCRKRGLPVLKNVLFPRTGGFRLLAKNFRGSQIKNVADLTIFFDSPGGKVPSLLDFLVGRAEGSVRVNIEVTALEDITDFDEFVINSFVKKDRIIEQWKRESPYRNAHGCNADPRIVSMSLRDKPWHLEKDLYENANALTPEELALLMDNISEGLDRGESMDLDVVFHEVLDRALSDNDIKMRLLDLALKATNFVQKLLQSLLKINFQEKHGLKVSQNLYFNAKVGGEATERLIAFARENVGSSVWDIKLRSHCLLELFGVGGRMDGDILLFVSYALSGRAERRSEILVEWSKRVGEAQTSGGDGGPGFTECPVRSGTTDAGAGGCEAERPRDALKFSDACMDLEPFFIHKILLSDFFVKEMRYMRNYSIVESVLENLRSHNVVYGLFTKIFVREKLCPGHLGDIMVRTFRADDVEYTKAVFERSFAADEDIAEQALKRFIVETGCTALSELFYMRCKTIDSSFIESCMVCREDMALLGRKICSVVKSHYLSFLVKDQDMFEKVVSILEQVSFPMESIIPHIFGSQDIVNRESLTKLLFLSQRHTDTRRTILDTFCSALTRMQGRVGSEPCMHDAREEKARPLEDDAVSVFFQLVSEMRCFPALEDFVGLFVNIDSSAFLDILLPRDGSTVVDTFLVRSLNEIHRCRQRLPDVYKLALARIVASRMLCLDDYWSNAARKHIRMNVNDCLGNDEDALHDSTMSEGCSRFVTSSRLVAHIIACKSSVLCSLAQRILDSREGHREGLALNGSLIRIQVETRRVCIYGIFHQYENGGACKLFSLVSSRGEKLCLGVSGGIYFIQTGEGTKNSKLRLLGGAEASHQRSVAIVVSGSSVALHSCLGKSTFRIRDVVEIVVGNGFRGVVSRLVLHDCFGYIRGLLDEMDRCEYFLQRLRNLEKKLTYADGIGVYLDSCYPYQLTSKPVKVSFSNVMCIRNLEWRENDFVKERMLRASEP</sequence>
<dbReference type="GO" id="GO:0012505">
    <property type="term" value="C:endomembrane system"/>
    <property type="evidence" value="ECO:0007669"/>
    <property type="project" value="TreeGrafter"/>
</dbReference>
<feature type="transmembrane region" description="Helical" evidence="1">
    <location>
        <begin position="114"/>
        <end position="133"/>
    </location>
</feature>
<feature type="domain" description="Phospholipid/glycerol acyltransferase" evidence="2">
    <location>
        <begin position="79"/>
        <end position="201"/>
    </location>
</feature>
<dbReference type="AlphaFoldDB" id="A0AAW2H6D4"/>
<dbReference type="SMART" id="SM00563">
    <property type="entry name" value="PlsC"/>
    <property type="match status" value="1"/>
</dbReference>
<evidence type="ECO:0000313" key="3">
    <source>
        <dbReference type="EMBL" id="KAL0263904.1"/>
    </source>
</evidence>
<proteinExistence type="predicted"/>
<comment type="caution">
    <text evidence="3">The sequence shown here is derived from an EMBL/GenBank/DDBJ whole genome shotgun (WGS) entry which is preliminary data.</text>
</comment>
<organism evidence="3">
    <name type="scientific">Menopon gallinae</name>
    <name type="common">poultry shaft louse</name>
    <dbReference type="NCBI Taxonomy" id="328185"/>
    <lineage>
        <taxon>Eukaryota</taxon>
        <taxon>Metazoa</taxon>
        <taxon>Ecdysozoa</taxon>
        <taxon>Arthropoda</taxon>
        <taxon>Hexapoda</taxon>
        <taxon>Insecta</taxon>
        <taxon>Pterygota</taxon>
        <taxon>Neoptera</taxon>
        <taxon>Paraneoptera</taxon>
        <taxon>Psocodea</taxon>
        <taxon>Troctomorpha</taxon>
        <taxon>Phthiraptera</taxon>
        <taxon>Amblycera</taxon>
        <taxon>Menoponidae</taxon>
        <taxon>Menopon</taxon>
    </lineage>
</organism>
<keyword evidence="1" id="KW-0812">Transmembrane</keyword>
<evidence type="ECO:0000256" key="1">
    <source>
        <dbReference type="SAM" id="Phobius"/>
    </source>
</evidence>
<dbReference type="Pfam" id="PF01553">
    <property type="entry name" value="Acyltransferase"/>
    <property type="match status" value="1"/>
</dbReference>
<dbReference type="EMBL" id="JARGDH010000080">
    <property type="protein sequence ID" value="KAL0263904.1"/>
    <property type="molecule type" value="Genomic_DNA"/>
</dbReference>
<keyword evidence="1" id="KW-0472">Membrane</keyword>
<accession>A0AAW2H6D4</accession>
<name>A0AAW2H6D4_9NEOP</name>